<name>I5BRE9_9BACT</name>
<dbReference type="Proteomes" id="UP000005551">
    <property type="component" value="Unassembled WGS sequence"/>
</dbReference>
<accession>I5BRE9</accession>
<evidence type="ECO:0000313" key="2">
    <source>
        <dbReference type="Proteomes" id="UP000005551"/>
    </source>
</evidence>
<organism evidence="1 2">
    <name type="scientific">Nitritalea halalkaliphila LW7</name>
    <dbReference type="NCBI Taxonomy" id="1189621"/>
    <lineage>
        <taxon>Bacteria</taxon>
        <taxon>Pseudomonadati</taxon>
        <taxon>Bacteroidota</taxon>
        <taxon>Cytophagia</taxon>
        <taxon>Cytophagales</taxon>
        <taxon>Cyclobacteriaceae</taxon>
        <taxon>Nitritalea</taxon>
    </lineage>
</organism>
<keyword evidence="2" id="KW-1185">Reference proteome</keyword>
<dbReference type="InterPro" id="IPR011467">
    <property type="entry name" value="DUF1573"/>
</dbReference>
<dbReference type="Pfam" id="PF07610">
    <property type="entry name" value="DUF1573"/>
    <property type="match status" value="1"/>
</dbReference>
<proteinExistence type="predicted"/>
<evidence type="ECO:0008006" key="3">
    <source>
        <dbReference type="Google" id="ProtNLM"/>
    </source>
</evidence>
<dbReference type="AlphaFoldDB" id="I5BRE9"/>
<dbReference type="EMBL" id="AJYA01000098">
    <property type="protein sequence ID" value="EIM72151.1"/>
    <property type="molecule type" value="Genomic_DNA"/>
</dbReference>
<sequence length="122" mass="14300">MINQIFILFIFMLITEKEIEFSKSKIFVEKSDLNQYVKGDEVNFTFIFENNSSNSFKIEEIHPSCTCTASFFDKNIKPFSENKITLTTTLKQFSQIKKNDATVTINNKVKYYYIYAELISTN</sequence>
<comment type="caution">
    <text evidence="1">The sequence shown here is derived from an EMBL/GenBank/DDBJ whole genome shotgun (WGS) entry which is preliminary data.</text>
</comment>
<reference evidence="1 2" key="1">
    <citation type="submission" date="2012-05" db="EMBL/GenBank/DDBJ databases">
        <title>Genome sequence of Nitritalea halalkaliphila LW7.</title>
        <authorList>
            <person name="Jangir P.K."/>
            <person name="Singh A."/>
            <person name="Shivaji S."/>
            <person name="Sharma R."/>
        </authorList>
    </citation>
    <scope>NUCLEOTIDE SEQUENCE [LARGE SCALE GENOMIC DNA]</scope>
    <source>
        <strain evidence="1 2">LW7</strain>
    </source>
</reference>
<protein>
    <recommendedName>
        <fullName evidence="3">DUF1573 domain-containing protein</fullName>
    </recommendedName>
</protein>
<evidence type="ECO:0000313" key="1">
    <source>
        <dbReference type="EMBL" id="EIM72151.1"/>
    </source>
</evidence>
<gene>
    <name evidence="1" type="ORF">A3SI_20007</name>
</gene>